<evidence type="ECO:0000256" key="3">
    <source>
        <dbReference type="ARBA" id="ARBA00022448"/>
    </source>
</evidence>
<dbReference type="PANTHER" id="PTHR32196:SF71">
    <property type="entry name" value="AUTOINDUCER 2 IMPORT SYSTEM PERMEASE PROTEIN LSRD"/>
    <property type="match status" value="1"/>
</dbReference>
<keyword evidence="4" id="KW-1003">Cell membrane</keyword>
<dbReference type="InterPro" id="IPR001851">
    <property type="entry name" value="ABC_transp_permease"/>
</dbReference>
<comment type="subcellular location">
    <subcellularLocation>
        <location evidence="1">Cell membrane</location>
        <topology evidence="1">Multi-pass membrane protein</topology>
    </subcellularLocation>
</comment>
<evidence type="ECO:0000256" key="9">
    <source>
        <dbReference type="ARBA" id="ARBA00025439"/>
    </source>
</evidence>
<keyword evidence="7 11" id="KW-1133">Transmembrane helix</keyword>
<evidence type="ECO:0000256" key="6">
    <source>
        <dbReference type="ARBA" id="ARBA00022692"/>
    </source>
</evidence>
<evidence type="ECO:0000256" key="5">
    <source>
        <dbReference type="ARBA" id="ARBA00022519"/>
    </source>
</evidence>
<reference evidence="12 13" key="1">
    <citation type="submission" date="2024-09" db="EMBL/GenBank/DDBJ databases">
        <title>Description of Labrys sedimenti sp. nov., isolated from a diclofenac-degrading enrichment culture, and genome-based reclassification of Labrys portucalensis as a later heterotypic synonym of Labrys neptuniae.</title>
        <authorList>
            <person name="Tancsics A."/>
            <person name="Csepanyi A."/>
        </authorList>
    </citation>
    <scope>NUCLEOTIDE SEQUENCE [LARGE SCALE GENOMIC DNA]</scope>
    <source>
        <strain evidence="12 13">LMG 23412</strain>
    </source>
</reference>
<evidence type="ECO:0000256" key="8">
    <source>
        <dbReference type="ARBA" id="ARBA00023136"/>
    </source>
</evidence>
<feature type="transmembrane region" description="Helical" evidence="11">
    <location>
        <begin position="166"/>
        <end position="191"/>
    </location>
</feature>
<evidence type="ECO:0000313" key="12">
    <source>
        <dbReference type="EMBL" id="MFC2249806.1"/>
    </source>
</evidence>
<evidence type="ECO:0000256" key="2">
    <source>
        <dbReference type="ARBA" id="ARBA00011262"/>
    </source>
</evidence>
<comment type="caution">
    <text evidence="12">The sequence shown here is derived from an EMBL/GenBank/DDBJ whole genome shotgun (WGS) entry which is preliminary data.</text>
</comment>
<dbReference type="RefSeq" id="WP_394309946.1">
    <property type="nucleotide sequence ID" value="NZ_JBHGPK010000002.1"/>
</dbReference>
<keyword evidence="6 11" id="KW-0812">Transmembrane</keyword>
<dbReference type="EMBL" id="JBHGPK010000002">
    <property type="protein sequence ID" value="MFC2249806.1"/>
    <property type="molecule type" value="Genomic_DNA"/>
</dbReference>
<accession>A0ABV6ZC78</accession>
<dbReference type="Pfam" id="PF02653">
    <property type="entry name" value="BPD_transp_2"/>
    <property type="match status" value="1"/>
</dbReference>
<gene>
    <name evidence="12" type="ORF">ACETRX_09305</name>
</gene>
<organism evidence="12 13">
    <name type="scientific">Labrys neptuniae</name>
    <dbReference type="NCBI Taxonomy" id="376174"/>
    <lineage>
        <taxon>Bacteria</taxon>
        <taxon>Pseudomonadati</taxon>
        <taxon>Pseudomonadota</taxon>
        <taxon>Alphaproteobacteria</taxon>
        <taxon>Hyphomicrobiales</taxon>
        <taxon>Xanthobacteraceae</taxon>
        <taxon>Labrys</taxon>
    </lineage>
</organism>
<sequence length="323" mass="33862">MMNWRSLLLRHEAILALLLVVVLVFLAQSSDRFLTVDNLLNQARLMTEIGLIALAMTFVIVTGGIDLSVGSIVGVVAIVLGVLWQNLGLPLPVAIVLALALGTLCGVVNGLIITRFKVPPLIATLATLALYRGLAEGISQARSVRGYPDWFLVLGQGQVLDVPVQVWLLLLTAIVAACVLGLTVFGRATYAIGSNEIAARFSGIAVDRTKILIYGASGLCASLAGVIFVSRVTTTRSDMGSGWELDAITAVVLGGTSIFGGRGTIIGTVLGLALMQALKNGLLLQGYKGDSTIILIGTALILTVLLSNLVPLLSRIAGRKRPA</sequence>
<feature type="transmembrane region" description="Helical" evidence="11">
    <location>
        <begin position="53"/>
        <end position="84"/>
    </location>
</feature>
<name>A0ABV6ZC78_9HYPH</name>
<feature type="transmembrane region" description="Helical" evidence="11">
    <location>
        <begin position="211"/>
        <end position="229"/>
    </location>
</feature>
<comment type="subunit">
    <text evidence="2">The complex is composed of two ATP-binding proteins (LsrA), two transmembrane proteins (LsrC and LsrD) and a solute-binding protein (LsrB).</text>
</comment>
<evidence type="ECO:0000256" key="11">
    <source>
        <dbReference type="SAM" id="Phobius"/>
    </source>
</evidence>
<evidence type="ECO:0000256" key="4">
    <source>
        <dbReference type="ARBA" id="ARBA00022475"/>
    </source>
</evidence>
<comment type="function">
    <text evidence="9">Part of the ABC transporter complex LsrABCD involved in autoinducer 2 (AI-2) import. Probably responsible for the translocation of the substrate across the membrane.</text>
</comment>
<evidence type="ECO:0000256" key="10">
    <source>
        <dbReference type="ARBA" id="ARBA00039381"/>
    </source>
</evidence>
<keyword evidence="8 11" id="KW-0472">Membrane</keyword>
<feature type="transmembrane region" description="Helical" evidence="11">
    <location>
        <begin position="293"/>
        <end position="313"/>
    </location>
</feature>
<protein>
    <recommendedName>
        <fullName evidence="10">Autoinducer 2 import system permease protein LsrD</fullName>
    </recommendedName>
</protein>
<dbReference type="CDD" id="cd06579">
    <property type="entry name" value="TM_PBP1_transp_AraH_like"/>
    <property type="match status" value="1"/>
</dbReference>
<keyword evidence="3" id="KW-0813">Transport</keyword>
<dbReference type="PANTHER" id="PTHR32196">
    <property type="entry name" value="ABC TRANSPORTER PERMEASE PROTEIN YPHD-RELATED-RELATED"/>
    <property type="match status" value="1"/>
</dbReference>
<keyword evidence="5" id="KW-0997">Cell inner membrane</keyword>
<proteinExistence type="predicted"/>
<evidence type="ECO:0000256" key="7">
    <source>
        <dbReference type="ARBA" id="ARBA00022989"/>
    </source>
</evidence>
<dbReference type="Proteomes" id="UP001595190">
    <property type="component" value="Unassembled WGS sequence"/>
</dbReference>
<evidence type="ECO:0000313" key="13">
    <source>
        <dbReference type="Proteomes" id="UP001595190"/>
    </source>
</evidence>
<feature type="transmembrane region" description="Helical" evidence="11">
    <location>
        <begin position="91"/>
        <end position="112"/>
    </location>
</feature>
<evidence type="ECO:0000256" key="1">
    <source>
        <dbReference type="ARBA" id="ARBA00004651"/>
    </source>
</evidence>
<feature type="transmembrane region" description="Helical" evidence="11">
    <location>
        <begin position="250"/>
        <end position="273"/>
    </location>
</feature>